<dbReference type="HOGENOM" id="CLU_050993_3_2_9"/>
<evidence type="ECO:0000256" key="1">
    <source>
        <dbReference type="ARBA" id="ARBA00022630"/>
    </source>
</evidence>
<evidence type="ECO:0000313" key="5">
    <source>
        <dbReference type="Proteomes" id="UP000010880"/>
    </source>
</evidence>
<dbReference type="RefSeq" id="WP_015327740.1">
    <property type="nucleotide sequence ID" value="NC_019978.1"/>
</dbReference>
<proteinExistence type="predicted"/>
<evidence type="ECO:0000259" key="3">
    <source>
        <dbReference type="Pfam" id="PF03358"/>
    </source>
</evidence>
<accession>L0KAI4</accession>
<keyword evidence="5" id="KW-1185">Reference proteome</keyword>
<dbReference type="PANTHER" id="PTHR43278:SF1">
    <property type="entry name" value="IRON-SULFUR FLAVOPROTEIN MJ1083"/>
    <property type="match status" value="1"/>
</dbReference>
<dbReference type="Pfam" id="PF03358">
    <property type="entry name" value="FMN_red"/>
    <property type="match status" value="1"/>
</dbReference>
<reference evidence="5" key="1">
    <citation type="submission" date="2012-02" db="EMBL/GenBank/DDBJ databases">
        <title>The complete genome of Halobacteroides halobius DSM 5150.</title>
        <authorList>
            <person name="Lucas S."/>
            <person name="Copeland A."/>
            <person name="Lapidus A."/>
            <person name="Glavina del Rio T."/>
            <person name="Dalin E."/>
            <person name="Tice H."/>
            <person name="Bruce D."/>
            <person name="Goodwin L."/>
            <person name="Pitluck S."/>
            <person name="Peters L."/>
            <person name="Mikhailova N."/>
            <person name="Gu W."/>
            <person name="Kyrpides N."/>
            <person name="Mavromatis K."/>
            <person name="Ivanova N."/>
            <person name="Brettin T."/>
            <person name="Detter J.C."/>
            <person name="Han C."/>
            <person name="Larimer F."/>
            <person name="Land M."/>
            <person name="Hauser L."/>
            <person name="Markowitz V."/>
            <person name="Cheng J.-F."/>
            <person name="Hugenholtz P."/>
            <person name="Woyke T."/>
            <person name="Wu D."/>
            <person name="Tindall B."/>
            <person name="Pomrenke H."/>
            <person name="Brambilla E."/>
            <person name="Klenk H.-P."/>
            <person name="Eisen J.A."/>
        </authorList>
    </citation>
    <scope>NUCLEOTIDE SEQUENCE [LARGE SCALE GENOMIC DNA]</scope>
    <source>
        <strain evidence="5">ATCC 35273 / DSM 5150 / MD-1</strain>
    </source>
</reference>
<dbReference type="InterPro" id="IPR051796">
    <property type="entry name" value="ISF_SsuE-like"/>
</dbReference>
<protein>
    <submittedName>
        <fullName evidence="4">NADPH-dependent FMN reductase</fullName>
    </submittedName>
</protein>
<dbReference type="AlphaFoldDB" id="L0KAI4"/>
<gene>
    <name evidence="4" type="ordered locus">Halha_2143</name>
</gene>
<dbReference type="eggNOG" id="COG0655">
    <property type="taxonomic scope" value="Bacteria"/>
</dbReference>
<dbReference type="EMBL" id="CP003359">
    <property type="protein sequence ID" value="AGB42026.1"/>
    <property type="molecule type" value="Genomic_DNA"/>
</dbReference>
<dbReference type="KEGG" id="hhl:Halha_2143"/>
<dbReference type="Proteomes" id="UP000010880">
    <property type="component" value="Chromosome"/>
</dbReference>
<dbReference type="GO" id="GO:0016491">
    <property type="term" value="F:oxidoreductase activity"/>
    <property type="evidence" value="ECO:0007669"/>
    <property type="project" value="InterPro"/>
</dbReference>
<keyword evidence="2" id="KW-0288">FMN</keyword>
<name>L0KAI4_HALHC</name>
<dbReference type="InterPro" id="IPR029039">
    <property type="entry name" value="Flavoprotein-like_sf"/>
</dbReference>
<dbReference type="STRING" id="748449.Halha_2143"/>
<dbReference type="InterPro" id="IPR005025">
    <property type="entry name" value="FMN_Rdtase-like_dom"/>
</dbReference>
<evidence type="ECO:0000313" key="4">
    <source>
        <dbReference type="EMBL" id="AGB42026.1"/>
    </source>
</evidence>
<organism evidence="4 5">
    <name type="scientific">Halobacteroides halobius (strain ATCC 35273 / DSM 5150 / MD-1)</name>
    <dbReference type="NCBI Taxonomy" id="748449"/>
    <lineage>
        <taxon>Bacteria</taxon>
        <taxon>Bacillati</taxon>
        <taxon>Bacillota</taxon>
        <taxon>Clostridia</taxon>
        <taxon>Halanaerobiales</taxon>
        <taxon>Halobacteroidaceae</taxon>
        <taxon>Halobacteroides</taxon>
    </lineage>
</organism>
<evidence type="ECO:0000256" key="2">
    <source>
        <dbReference type="ARBA" id="ARBA00022643"/>
    </source>
</evidence>
<keyword evidence="1" id="KW-0285">Flavoprotein</keyword>
<dbReference type="PANTHER" id="PTHR43278">
    <property type="entry name" value="NAD(P)H-DEPENDENT FMN-CONTAINING OXIDOREDUCTASE YWQN-RELATED"/>
    <property type="match status" value="1"/>
</dbReference>
<sequence length="222" mass="24671">MSEKNIIGISAGRKDRVTERAIKTILEASGLAYQFYSLSNFEILTCDACNSCIESHRCIKDDKLNQILKEMKEASGIIFGAPEYWEGMNAKGRAFWERVCFSTRHNKHFPLDGKLGVVIGVSGDGDSSAVITDITNFYTDARIEITTKVEIQGEYACFSCGYGDECSVGGLAEIYDLPLNIKDDKIPGLDNQHPEKISKGGNIVIRLKEIGRRLTQRLEGTY</sequence>
<dbReference type="OrthoDB" id="6398207at2"/>
<dbReference type="SUPFAM" id="SSF52218">
    <property type="entry name" value="Flavoproteins"/>
    <property type="match status" value="1"/>
</dbReference>
<dbReference type="Gene3D" id="3.40.50.360">
    <property type="match status" value="1"/>
</dbReference>
<feature type="domain" description="NADPH-dependent FMN reductase-like" evidence="3">
    <location>
        <begin position="6"/>
        <end position="129"/>
    </location>
</feature>